<feature type="transmembrane region" description="Helical" evidence="1">
    <location>
        <begin position="7"/>
        <end position="29"/>
    </location>
</feature>
<sequence length="72" mass="7934">MQQFFNLGNVLIALSSGAILLATLLAYFLHHQLHLTITEQVIAHFVIIVAPGVIKVGYVMRLAAEHAFTFNS</sequence>
<protein>
    <submittedName>
        <fullName evidence="2">Uncharacterized protein</fullName>
    </submittedName>
</protein>
<name>A0A081KEJ5_9GAMM</name>
<dbReference type="AlphaFoldDB" id="A0A081KEJ5"/>
<proteinExistence type="predicted"/>
<keyword evidence="1" id="KW-0472">Membrane</keyword>
<evidence type="ECO:0000313" key="2">
    <source>
        <dbReference type="EMBL" id="KEI72571.1"/>
    </source>
</evidence>
<dbReference type="EMBL" id="JOJP01000001">
    <property type="protein sequence ID" value="KEI72571.1"/>
    <property type="molecule type" value="Genomic_DNA"/>
</dbReference>
<gene>
    <name evidence="2" type="ORF">GV64_19195</name>
</gene>
<keyword evidence="1" id="KW-1133">Transmembrane helix</keyword>
<accession>A0A081KEJ5</accession>
<reference evidence="2 3" key="1">
    <citation type="submission" date="2014-06" db="EMBL/GenBank/DDBJ databases">
        <title>Whole Genome Sequences of Three Symbiotic Endozoicomonas Bacteria.</title>
        <authorList>
            <person name="Neave M.J."/>
            <person name="Apprill A."/>
            <person name="Voolstra C.R."/>
        </authorList>
    </citation>
    <scope>NUCLEOTIDE SEQUENCE [LARGE SCALE GENOMIC DNA]</scope>
    <source>
        <strain evidence="2 3">DSM 22380</strain>
    </source>
</reference>
<evidence type="ECO:0000313" key="3">
    <source>
        <dbReference type="Proteomes" id="UP000027997"/>
    </source>
</evidence>
<dbReference type="Proteomes" id="UP000027997">
    <property type="component" value="Unassembled WGS sequence"/>
</dbReference>
<comment type="caution">
    <text evidence="2">The sequence shown here is derived from an EMBL/GenBank/DDBJ whole genome shotgun (WGS) entry which is preliminary data.</text>
</comment>
<organism evidence="2 3">
    <name type="scientific">Endozoicomonas elysicola</name>
    <dbReference type="NCBI Taxonomy" id="305900"/>
    <lineage>
        <taxon>Bacteria</taxon>
        <taxon>Pseudomonadati</taxon>
        <taxon>Pseudomonadota</taxon>
        <taxon>Gammaproteobacteria</taxon>
        <taxon>Oceanospirillales</taxon>
        <taxon>Endozoicomonadaceae</taxon>
        <taxon>Endozoicomonas</taxon>
    </lineage>
</organism>
<keyword evidence="1" id="KW-0812">Transmembrane</keyword>
<evidence type="ECO:0000256" key="1">
    <source>
        <dbReference type="SAM" id="Phobius"/>
    </source>
</evidence>
<keyword evidence="3" id="KW-1185">Reference proteome</keyword>
<feature type="transmembrane region" description="Helical" evidence="1">
    <location>
        <begin position="41"/>
        <end position="60"/>
    </location>
</feature>